<dbReference type="Proteomes" id="UP000054653">
    <property type="component" value="Unassembled WGS sequence"/>
</dbReference>
<gene>
    <name evidence="1" type="ORF">T03_8460</name>
</gene>
<accession>A0A0V1CYI3</accession>
<dbReference type="AlphaFoldDB" id="A0A0V1CYI3"/>
<comment type="caution">
    <text evidence="1">The sequence shown here is derived from an EMBL/GenBank/DDBJ whole genome shotgun (WGS) entry which is preliminary data.</text>
</comment>
<proteinExistence type="predicted"/>
<sequence length="48" mass="5826">METLEAIYSTRKLHYWNSLDTDPGWLNFGIEMFFDIIMRYSLKVPRLI</sequence>
<dbReference type="EMBL" id="JYDI01000071">
    <property type="protein sequence ID" value="KRY54331.1"/>
    <property type="molecule type" value="Genomic_DNA"/>
</dbReference>
<evidence type="ECO:0000313" key="2">
    <source>
        <dbReference type="Proteomes" id="UP000054653"/>
    </source>
</evidence>
<organism evidence="1 2">
    <name type="scientific">Trichinella britovi</name>
    <name type="common">Parasitic roundworm</name>
    <dbReference type="NCBI Taxonomy" id="45882"/>
    <lineage>
        <taxon>Eukaryota</taxon>
        <taxon>Metazoa</taxon>
        <taxon>Ecdysozoa</taxon>
        <taxon>Nematoda</taxon>
        <taxon>Enoplea</taxon>
        <taxon>Dorylaimia</taxon>
        <taxon>Trichinellida</taxon>
        <taxon>Trichinellidae</taxon>
        <taxon>Trichinella</taxon>
    </lineage>
</organism>
<keyword evidence="2" id="KW-1185">Reference proteome</keyword>
<evidence type="ECO:0000313" key="1">
    <source>
        <dbReference type="EMBL" id="KRY54331.1"/>
    </source>
</evidence>
<reference evidence="1 2" key="1">
    <citation type="submission" date="2015-01" db="EMBL/GenBank/DDBJ databases">
        <title>Evolution of Trichinella species and genotypes.</title>
        <authorList>
            <person name="Korhonen P.K."/>
            <person name="Edoardo P."/>
            <person name="Giuseppe L.R."/>
            <person name="Gasser R.B."/>
        </authorList>
    </citation>
    <scope>NUCLEOTIDE SEQUENCE [LARGE SCALE GENOMIC DNA]</scope>
    <source>
        <strain evidence="1">ISS120</strain>
    </source>
</reference>
<name>A0A0V1CYI3_TRIBR</name>
<protein>
    <submittedName>
        <fullName evidence="1">Uncharacterized protein</fullName>
    </submittedName>
</protein>